<dbReference type="InterPro" id="IPR014026">
    <property type="entry name" value="UDP-Glc/GDP-Man_DH_dimer"/>
</dbReference>
<dbReference type="GO" id="GO:0051287">
    <property type="term" value="F:NAD binding"/>
    <property type="evidence" value="ECO:0007669"/>
    <property type="project" value="InterPro"/>
</dbReference>
<evidence type="ECO:0000256" key="9">
    <source>
        <dbReference type="PIRSR" id="PIRSR500133-1"/>
    </source>
</evidence>
<evidence type="ECO:0000256" key="10">
    <source>
        <dbReference type="PIRSR" id="PIRSR500133-3"/>
    </source>
</evidence>
<evidence type="ECO:0000256" key="4">
    <source>
        <dbReference type="ARBA" id="ARBA00023002"/>
    </source>
</evidence>
<evidence type="ECO:0000256" key="8">
    <source>
        <dbReference type="PIRNR" id="PIRNR000124"/>
    </source>
</evidence>
<dbReference type="FunFam" id="1.20.5.100:FF:000001">
    <property type="entry name" value="UDP-glucose 6-dehydrogenase"/>
    <property type="match status" value="1"/>
</dbReference>
<dbReference type="InterPro" id="IPR017476">
    <property type="entry name" value="UDP-Glc/GDP-Man"/>
</dbReference>
<feature type="domain" description="UDP-glucose/GDP-mannose dehydrogenase C-terminal" evidence="11">
    <location>
        <begin position="338"/>
        <end position="461"/>
    </location>
</feature>
<evidence type="ECO:0000256" key="3">
    <source>
        <dbReference type="ARBA" id="ARBA00012954"/>
    </source>
</evidence>
<dbReference type="InterPro" id="IPR001732">
    <property type="entry name" value="UDP-Glc/GDP-Man_DH_N"/>
</dbReference>
<dbReference type="EC" id="1.1.1.22" evidence="3"/>
<gene>
    <name evidence="12" type="ORF">EU96_1539</name>
</gene>
<comment type="pathway">
    <text evidence="1">Nucleotide-sugar biosynthesis; UDP-alpha-D-glucuronate biosynthesis; UDP-alpha-D-glucuronate from UDP-alpha-D-glucose: step 1/1.</text>
</comment>
<dbReference type="eggNOG" id="COG1004">
    <property type="taxonomic scope" value="Bacteria"/>
</dbReference>
<dbReference type="SUPFAM" id="SSF52413">
    <property type="entry name" value="UDP-glucose/GDP-mannose dehydrogenase C-terminal domain"/>
    <property type="match status" value="1"/>
</dbReference>
<dbReference type="SUPFAM" id="SSF48179">
    <property type="entry name" value="6-phosphogluconate dehydrogenase C-terminal domain-like"/>
    <property type="match status" value="1"/>
</dbReference>
<feature type="binding site" evidence="10">
    <location>
        <position position="352"/>
    </location>
    <ligand>
        <name>NAD(+)</name>
        <dbReference type="ChEBI" id="CHEBI:57540"/>
    </ligand>
</feature>
<dbReference type="UniPathway" id="UPA00038">
    <property type="reaction ID" value="UER00491"/>
</dbReference>
<dbReference type="FunFam" id="3.40.50.720:FF:000193">
    <property type="entry name" value="UDP-glucose 6-dehydrogenase"/>
    <property type="match status" value="1"/>
</dbReference>
<dbReference type="OrthoDB" id="9803238at2"/>
<dbReference type="PANTHER" id="PTHR11374:SF3">
    <property type="entry name" value="UDP-GLUCOSE 6-DEHYDROGENASE"/>
    <property type="match status" value="1"/>
</dbReference>
<dbReference type="GO" id="GO:0006065">
    <property type="term" value="P:UDP-glucuronate biosynthetic process"/>
    <property type="evidence" value="ECO:0007669"/>
    <property type="project" value="UniProtKB-UniPathway"/>
</dbReference>
<organism evidence="12 13">
    <name type="scientific">Prochlorococcus marinus str. MIT 9302</name>
    <dbReference type="NCBI Taxonomy" id="74545"/>
    <lineage>
        <taxon>Bacteria</taxon>
        <taxon>Bacillati</taxon>
        <taxon>Cyanobacteriota</taxon>
        <taxon>Cyanophyceae</taxon>
        <taxon>Synechococcales</taxon>
        <taxon>Prochlorococcaceae</taxon>
        <taxon>Prochlorococcus</taxon>
    </lineage>
</organism>
<proteinExistence type="inferred from homology"/>
<dbReference type="GO" id="GO:0003979">
    <property type="term" value="F:UDP-glucose 6-dehydrogenase activity"/>
    <property type="evidence" value="ECO:0007669"/>
    <property type="project" value="UniProtKB-EC"/>
</dbReference>
<dbReference type="Pfam" id="PF00984">
    <property type="entry name" value="UDPG_MGDP_dh"/>
    <property type="match status" value="1"/>
</dbReference>
<dbReference type="Gene3D" id="1.20.5.100">
    <property type="entry name" value="Cytochrome c1, transmembrane anchor, C-terminal"/>
    <property type="match status" value="1"/>
</dbReference>
<keyword evidence="4 12" id="KW-0560">Oxidoreductase</keyword>
<comment type="catalytic activity">
    <reaction evidence="6">
        <text>UDP-alpha-D-glucose + 2 NAD(+) + H2O = UDP-alpha-D-glucuronate + 2 NADH + 3 H(+)</text>
        <dbReference type="Rhea" id="RHEA:23596"/>
        <dbReference type="ChEBI" id="CHEBI:15377"/>
        <dbReference type="ChEBI" id="CHEBI:15378"/>
        <dbReference type="ChEBI" id="CHEBI:57540"/>
        <dbReference type="ChEBI" id="CHEBI:57945"/>
        <dbReference type="ChEBI" id="CHEBI:58052"/>
        <dbReference type="ChEBI" id="CHEBI:58885"/>
        <dbReference type="EC" id="1.1.1.22"/>
    </reaction>
</comment>
<sequence length="479" mass="53021">MRTQIKNICCIGAGYVGGPTMAVIADKCPHIKVNVVDINLERIEAWNSDDLNKLPVFEPGLDEIIKRTRCKNLNFSCDIEEKIREAQMVFISVNTPTKIKGVGAGQASDLKYVEACARQVAKYAKGHTIVIEKSTLPVKTAEVIKTILEDYQMFSTNDNAKATFDVLSNPEFLAEGTAINDLENPDRVLIGGQNEFAINALSQIYSNWVPKNKILHTNIWSSELAKLTSNAFLAQRVSSINAIGALCEATGADVKEVARAIGTDSRIGSRFLDAGPGFGGSCFKKDILNLVYLSKHFGLVEVANFWEVVVSLNNWHQHRISRLVVKNLFGTVTGKKICILGFAFKANTNDTRESAAINICKDLLEEGAILFINDPKVVPEQISKDLLVNENKTLKSIESQNLFNYEGSWCSEDNLEIAASNADAIIVLTEWDEYSKIDWDLISKKMRKPAWVFDARSVIDEKKVLAADLNLWKVGNGSI</sequence>
<dbReference type="Pfam" id="PF03720">
    <property type="entry name" value="UDPG_MGDP_dh_C"/>
    <property type="match status" value="1"/>
</dbReference>
<keyword evidence="5 10" id="KW-0520">NAD</keyword>
<dbReference type="AlphaFoldDB" id="A0A0A2A7S7"/>
<dbReference type="PIRSF" id="PIRSF500133">
    <property type="entry name" value="UDPglc_DH_euk"/>
    <property type="match status" value="1"/>
</dbReference>
<dbReference type="RefSeq" id="WP_032527153.1">
    <property type="nucleotide sequence ID" value="NZ_CP138951.1"/>
</dbReference>
<dbReference type="Proteomes" id="UP000030445">
    <property type="component" value="Unassembled WGS sequence"/>
</dbReference>
<feature type="active site" description="Nucleophile" evidence="9">
    <location>
        <position position="282"/>
    </location>
</feature>
<feature type="binding site" evidence="10">
    <location>
        <position position="37"/>
    </location>
    <ligand>
        <name>NAD(+)</name>
        <dbReference type="ChEBI" id="CHEBI:57540"/>
    </ligand>
</feature>
<evidence type="ECO:0000259" key="11">
    <source>
        <dbReference type="SMART" id="SM00984"/>
    </source>
</evidence>
<evidence type="ECO:0000256" key="5">
    <source>
        <dbReference type="ARBA" id="ARBA00023027"/>
    </source>
</evidence>
<evidence type="ECO:0000256" key="2">
    <source>
        <dbReference type="ARBA" id="ARBA00006601"/>
    </source>
</evidence>
<dbReference type="InterPro" id="IPR028356">
    <property type="entry name" value="UDPglc_DH_euk"/>
</dbReference>
<comment type="caution">
    <text evidence="12">The sequence shown here is derived from an EMBL/GenBank/DDBJ whole genome shotgun (WGS) entry which is preliminary data.</text>
</comment>
<evidence type="ECO:0000256" key="6">
    <source>
        <dbReference type="ARBA" id="ARBA00047473"/>
    </source>
</evidence>
<feature type="binding site" evidence="10">
    <location>
        <begin position="12"/>
        <end position="17"/>
    </location>
    <ligand>
        <name>NAD(+)</name>
        <dbReference type="ChEBI" id="CHEBI:57540"/>
    </ligand>
</feature>
<feature type="binding site" evidence="10">
    <location>
        <begin position="93"/>
        <end position="97"/>
    </location>
    <ligand>
        <name>NAD(+)</name>
        <dbReference type="ChEBI" id="CHEBI:57540"/>
    </ligand>
</feature>
<evidence type="ECO:0000256" key="7">
    <source>
        <dbReference type="ARBA" id="ARBA00053241"/>
    </source>
</evidence>
<dbReference type="InterPro" id="IPR036220">
    <property type="entry name" value="UDP-Glc/GDP-Man_DH_C_sf"/>
</dbReference>
<dbReference type="InterPro" id="IPR008927">
    <property type="entry name" value="6-PGluconate_DH-like_C_sf"/>
</dbReference>
<dbReference type="SMART" id="SM00984">
    <property type="entry name" value="UDPG_MGDP_dh_C"/>
    <property type="match status" value="1"/>
</dbReference>
<name>A0A0A2A7S7_PROMR</name>
<dbReference type="STRING" id="74545.EU96_1539"/>
<dbReference type="PANTHER" id="PTHR11374">
    <property type="entry name" value="UDP-GLUCOSE DEHYDROGENASE/UDP-MANNAC DEHYDROGENASE"/>
    <property type="match status" value="1"/>
</dbReference>
<dbReference type="PIRSF" id="PIRSF000124">
    <property type="entry name" value="UDPglc_GDPman_dh"/>
    <property type="match status" value="1"/>
</dbReference>
<comment type="similarity">
    <text evidence="2 8">Belongs to the UDP-glucose/GDP-mannose dehydrogenase family.</text>
</comment>
<feature type="binding site" evidence="10">
    <location>
        <begin position="134"/>
        <end position="135"/>
    </location>
    <ligand>
        <name>NAD(+)</name>
        <dbReference type="ChEBI" id="CHEBI:57540"/>
    </ligand>
</feature>
<comment type="function">
    <text evidence="7">Catalyzes the conversion of UDP-glucose into UDP-glucuronate, one of the precursors of teichuronic acid.</text>
</comment>
<accession>A0A0A2A7S7</accession>
<dbReference type="Gene3D" id="3.40.50.720">
    <property type="entry name" value="NAD(P)-binding Rossmann-like Domain"/>
    <property type="match status" value="2"/>
</dbReference>
<feature type="binding site" evidence="10">
    <location>
        <position position="42"/>
    </location>
    <ligand>
        <name>NAD(+)</name>
        <dbReference type="ChEBI" id="CHEBI:57540"/>
    </ligand>
</feature>
<dbReference type="EMBL" id="JNAM01000011">
    <property type="protein sequence ID" value="KGF96901.1"/>
    <property type="molecule type" value="Genomic_DNA"/>
</dbReference>
<evidence type="ECO:0000313" key="12">
    <source>
        <dbReference type="EMBL" id="KGF96901.1"/>
    </source>
</evidence>
<dbReference type="NCBIfam" id="TIGR03026">
    <property type="entry name" value="NDP-sugDHase"/>
    <property type="match status" value="1"/>
</dbReference>
<feature type="binding site" evidence="10">
    <location>
        <position position="175"/>
    </location>
    <ligand>
        <name>NAD(+)</name>
        <dbReference type="ChEBI" id="CHEBI:57540"/>
    </ligand>
</feature>
<evidence type="ECO:0000256" key="1">
    <source>
        <dbReference type="ARBA" id="ARBA00004701"/>
    </source>
</evidence>
<feature type="binding site" evidence="10">
    <location>
        <begin position="282"/>
        <end position="285"/>
    </location>
    <ligand>
        <name>NAD(+)</name>
        <dbReference type="ChEBI" id="CHEBI:57540"/>
    </ligand>
</feature>
<dbReference type="InterPro" id="IPR014027">
    <property type="entry name" value="UDP-Glc/GDP-Man_DH_C"/>
</dbReference>
<dbReference type="InterPro" id="IPR036291">
    <property type="entry name" value="NAD(P)-bd_dom_sf"/>
</dbReference>
<dbReference type="Pfam" id="PF03721">
    <property type="entry name" value="UDPG_MGDP_dh_N"/>
    <property type="match status" value="1"/>
</dbReference>
<reference evidence="13" key="1">
    <citation type="journal article" date="2014" name="Sci. Data">
        <title>Genomes of diverse isolates of the marine cyanobacterium Prochlorococcus.</title>
        <authorList>
            <person name="Biller S."/>
            <person name="Berube P."/>
            <person name="Thompson J."/>
            <person name="Kelly L."/>
            <person name="Roggensack S."/>
            <person name="Awad L."/>
            <person name="Roache-Johnson K."/>
            <person name="Ding H."/>
            <person name="Giovannoni S.J."/>
            <person name="Moore L.R."/>
            <person name="Chisholm S.W."/>
        </authorList>
    </citation>
    <scope>NUCLEOTIDE SEQUENCE [LARGE SCALE GENOMIC DNA]</scope>
    <source>
        <strain evidence="13">MIT 9302</strain>
    </source>
</reference>
<evidence type="ECO:0000313" key="13">
    <source>
        <dbReference type="Proteomes" id="UP000030445"/>
    </source>
</evidence>
<protein>
    <recommendedName>
        <fullName evidence="3">UDP-glucose 6-dehydrogenase</fullName>
        <ecNumber evidence="3">1.1.1.22</ecNumber>
    </recommendedName>
</protein>
<dbReference type="FunFam" id="3.40.50.720:FF:000032">
    <property type="entry name" value="UDP-glucose 6-dehydrogenase"/>
    <property type="match status" value="1"/>
</dbReference>
<dbReference type="SUPFAM" id="SSF51735">
    <property type="entry name" value="NAD(P)-binding Rossmann-fold domains"/>
    <property type="match status" value="1"/>
</dbReference>